<organism evidence="2 3">
    <name type="scientific">Pseudidiomarina aestuarii</name>
    <dbReference type="NCBI Taxonomy" id="624146"/>
    <lineage>
        <taxon>Bacteria</taxon>
        <taxon>Pseudomonadati</taxon>
        <taxon>Pseudomonadota</taxon>
        <taxon>Gammaproteobacteria</taxon>
        <taxon>Alteromonadales</taxon>
        <taxon>Idiomarinaceae</taxon>
        <taxon>Pseudidiomarina</taxon>
    </lineage>
</organism>
<sequence length="97" mass="10593">MLAKGLESLINGAATLLFYGCLLLLIGCVIFLVVKAYPFLKGERWYQSHDDALGKKIVTALVLIAVCIAGLSKTSDHLNKTDAEVEQPRFKAIDIDV</sequence>
<evidence type="ECO:0000313" key="2">
    <source>
        <dbReference type="EMBL" id="PTB88780.1"/>
    </source>
</evidence>
<keyword evidence="1" id="KW-0812">Transmembrane</keyword>
<dbReference type="PROSITE" id="PS51257">
    <property type="entry name" value="PROKAR_LIPOPROTEIN"/>
    <property type="match status" value="1"/>
</dbReference>
<evidence type="ECO:0000313" key="3">
    <source>
        <dbReference type="Proteomes" id="UP000241514"/>
    </source>
</evidence>
<protein>
    <submittedName>
        <fullName evidence="2">Uncharacterized protein</fullName>
    </submittedName>
</protein>
<proteinExistence type="predicted"/>
<name>A0A6N4DHE3_9GAMM</name>
<keyword evidence="1" id="KW-1133">Transmembrane helix</keyword>
<dbReference type="Proteomes" id="UP000241514">
    <property type="component" value="Unassembled WGS sequence"/>
</dbReference>
<comment type="caution">
    <text evidence="2">The sequence shown here is derived from an EMBL/GenBank/DDBJ whole genome shotgun (WGS) entry which is preliminary data.</text>
</comment>
<reference evidence="2 3" key="1">
    <citation type="submission" date="2018-03" db="EMBL/GenBank/DDBJ databases">
        <title>Cross-interface Injection: A General Nanoliter Liquid Handling Method Applied to Single Cells Genome Amplification Automated Nanoliter Liquid Handling Applied to Single Cell Multiple Displacement Amplification.</title>
        <authorList>
            <person name="Yun J."/>
            <person name="Xu P."/>
            <person name="Xu J."/>
            <person name="Dai X."/>
            <person name="Wang Y."/>
            <person name="Zheng X."/>
            <person name="Cao C."/>
            <person name="Yi Q."/>
            <person name="Zhu Y."/>
            <person name="Wang L."/>
            <person name="Dong Z."/>
            <person name="Huang Y."/>
            <person name="Huang L."/>
            <person name="Du W."/>
        </authorList>
    </citation>
    <scope>NUCLEOTIDE SEQUENCE [LARGE SCALE GENOMIC DNA]</scope>
    <source>
        <strain evidence="2 3">A9-4</strain>
    </source>
</reference>
<keyword evidence="1" id="KW-0472">Membrane</keyword>
<evidence type="ECO:0000256" key="1">
    <source>
        <dbReference type="SAM" id="Phobius"/>
    </source>
</evidence>
<gene>
    <name evidence="2" type="ORF">C9928_05610</name>
</gene>
<feature type="transmembrane region" description="Helical" evidence="1">
    <location>
        <begin position="12"/>
        <end position="33"/>
    </location>
</feature>
<accession>A0A6N4DHE3</accession>
<dbReference type="EMBL" id="PYVG01000034">
    <property type="protein sequence ID" value="PTB88780.1"/>
    <property type="molecule type" value="Genomic_DNA"/>
</dbReference>
<dbReference type="AlphaFoldDB" id="A0A6N4DHE3"/>